<reference evidence="2 3" key="1">
    <citation type="submission" date="2018-02" db="EMBL/GenBank/DDBJ databases">
        <title>Comparative genomes isolates from brazilian mangrove.</title>
        <authorList>
            <person name="Araujo J.E."/>
            <person name="Taketani R.G."/>
            <person name="Silva M.C.P."/>
            <person name="Loureco M.V."/>
            <person name="Andreote F.D."/>
        </authorList>
    </citation>
    <scope>NUCLEOTIDE SEQUENCE [LARGE SCALE GENOMIC DNA]</scope>
    <source>
        <strain evidence="2 3">NAP PRIS-MGV</strain>
    </source>
</reference>
<comment type="caution">
    <text evidence="2">The sequence shown here is derived from an EMBL/GenBank/DDBJ whole genome shotgun (WGS) entry which is preliminary data.</text>
</comment>
<name>A0A2S8FP82_9BACT</name>
<dbReference type="Pfam" id="PF17820">
    <property type="entry name" value="PDZ_6"/>
    <property type="match status" value="1"/>
</dbReference>
<dbReference type="SUPFAM" id="SSF50156">
    <property type="entry name" value="PDZ domain-like"/>
    <property type="match status" value="1"/>
</dbReference>
<evidence type="ECO:0000313" key="3">
    <source>
        <dbReference type="Proteomes" id="UP000239388"/>
    </source>
</evidence>
<dbReference type="EMBL" id="PUIB01000017">
    <property type="protein sequence ID" value="PQO33674.1"/>
    <property type="molecule type" value="Genomic_DNA"/>
</dbReference>
<evidence type="ECO:0000313" key="2">
    <source>
        <dbReference type="EMBL" id="PQO33674.1"/>
    </source>
</evidence>
<dbReference type="Gene3D" id="2.30.42.10">
    <property type="match status" value="1"/>
</dbReference>
<dbReference type="PROSITE" id="PS50106">
    <property type="entry name" value="PDZ"/>
    <property type="match status" value="1"/>
</dbReference>
<accession>A0A2S8FP82</accession>
<dbReference type="Pfam" id="PF13650">
    <property type="entry name" value="Asp_protease_2"/>
    <property type="match status" value="1"/>
</dbReference>
<dbReference type="InterPro" id="IPR001478">
    <property type="entry name" value="PDZ"/>
</dbReference>
<evidence type="ECO:0000259" key="1">
    <source>
        <dbReference type="PROSITE" id="PS50106"/>
    </source>
</evidence>
<gene>
    <name evidence="2" type="ORF">C5Y98_15670</name>
</gene>
<dbReference type="Proteomes" id="UP000239388">
    <property type="component" value="Unassembled WGS sequence"/>
</dbReference>
<sequence length="371" mass="40335">MLLAISGAFFLHSAIQAEQDFVEFPIGAHGRPLIVPVQIGYTTVQCLVDTGAAHTTFDTILRGKLGQARGLMRIETPSGTIEIPQYDSPPATVGPFSLNSESRVLCWDLSPLRMATGEEVYGVLGMDFLRRYIVTIDFDKGRLSLATTDLKPTAAVPIPIRWQQGCPVIALELPESRAAEFRIDTGANVCTLKNETFQELARNQAVTLCRSSTGFTATGQIQAATGFLSQIRLRDFSHQGIRVDSDRFNAIGLSYLSRYNWTFDFPHNQAYLVAGQRFDQPEPIAASGISVATIGDQKVILGVSPRSPAAGAGLLAGDVIQAVDGQRASSIDMYTIGQILTSTPGQSVDLDLERQGKRFHSKIVLGNRLMF</sequence>
<organism evidence="2 3">
    <name type="scientific">Blastopirellula marina</name>
    <dbReference type="NCBI Taxonomy" id="124"/>
    <lineage>
        <taxon>Bacteria</taxon>
        <taxon>Pseudomonadati</taxon>
        <taxon>Planctomycetota</taxon>
        <taxon>Planctomycetia</taxon>
        <taxon>Pirellulales</taxon>
        <taxon>Pirellulaceae</taxon>
        <taxon>Blastopirellula</taxon>
    </lineage>
</organism>
<proteinExistence type="predicted"/>
<dbReference type="Gene3D" id="2.40.70.10">
    <property type="entry name" value="Acid Proteases"/>
    <property type="match status" value="2"/>
</dbReference>
<dbReference type="InterPro" id="IPR021109">
    <property type="entry name" value="Peptidase_aspartic_dom_sf"/>
</dbReference>
<dbReference type="InterPro" id="IPR036034">
    <property type="entry name" value="PDZ_sf"/>
</dbReference>
<protein>
    <recommendedName>
        <fullName evidence="1">PDZ domain-containing protein</fullName>
    </recommendedName>
</protein>
<dbReference type="InterPro" id="IPR041489">
    <property type="entry name" value="PDZ_6"/>
</dbReference>
<feature type="domain" description="PDZ" evidence="1">
    <location>
        <begin position="272"/>
        <end position="345"/>
    </location>
</feature>
<dbReference type="SUPFAM" id="SSF50630">
    <property type="entry name" value="Acid proteases"/>
    <property type="match status" value="2"/>
</dbReference>
<dbReference type="AlphaFoldDB" id="A0A2S8FP82"/>
<dbReference type="SMART" id="SM00228">
    <property type="entry name" value="PDZ"/>
    <property type="match status" value="1"/>
</dbReference>